<evidence type="ECO:0000256" key="12">
    <source>
        <dbReference type="ARBA" id="ARBA00023204"/>
    </source>
</evidence>
<dbReference type="SUPFAM" id="SSF48150">
    <property type="entry name" value="DNA-glycosylase"/>
    <property type="match status" value="1"/>
</dbReference>
<dbReference type="SUPFAM" id="SSF55811">
    <property type="entry name" value="Nudix"/>
    <property type="match status" value="1"/>
</dbReference>
<keyword evidence="13 14" id="KW-0326">Glycosidase</keyword>
<dbReference type="GO" id="GO:0000701">
    <property type="term" value="F:purine-specific mismatch base pair DNA N-glycosylase activity"/>
    <property type="evidence" value="ECO:0007669"/>
    <property type="project" value="UniProtKB-EC"/>
</dbReference>
<evidence type="ECO:0000256" key="10">
    <source>
        <dbReference type="ARBA" id="ARBA00023004"/>
    </source>
</evidence>
<dbReference type="InterPro" id="IPR005760">
    <property type="entry name" value="A/G_AdeGlyc_MutY"/>
</dbReference>
<evidence type="ECO:0000256" key="5">
    <source>
        <dbReference type="ARBA" id="ARBA00022023"/>
    </source>
</evidence>
<keyword evidence="10 14" id="KW-0408">Iron</keyword>
<evidence type="ECO:0000256" key="7">
    <source>
        <dbReference type="ARBA" id="ARBA00022723"/>
    </source>
</evidence>
<evidence type="ECO:0000313" key="16">
    <source>
        <dbReference type="EMBL" id="GCB29823.1"/>
    </source>
</evidence>
<dbReference type="InterPro" id="IPR044298">
    <property type="entry name" value="MIG/MutY"/>
</dbReference>
<dbReference type="InterPro" id="IPR000445">
    <property type="entry name" value="HhH_motif"/>
</dbReference>
<dbReference type="FunFam" id="1.10.340.30:FF:000002">
    <property type="entry name" value="Adenine DNA glycosylase"/>
    <property type="match status" value="1"/>
</dbReference>
<evidence type="ECO:0000256" key="3">
    <source>
        <dbReference type="ARBA" id="ARBA00008343"/>
    </source>
</evidence>
<dbReference type="GO" id="GO:0006298">
    <property type="term" value="P:mismatch repair"/>
    <property type="evidence" value="ECO:0007669"/>
    <property type="project" value="TreeGrafter"/>
</dbReference>
<evidence type="ECO:0000256" key="8">
    <source>
        <dbReference type="ARBA" id="ARBA00022763"/>
    </source>
</evidence>
<comment type="catalytic activity">
    <reaction evidence="1 14">
        <text>Hydrolyzes free adenine bases from 7,8-dihydro-8-oxoguanine:adenine mismatched double-stranded DNA, leaving an apurinic site.</text>
        <dbReference type="EC" id="3.2.2.31"/>
    </reaction>
</comment>
<organism evidence="16 17">
    <name type="scientific">Anaerotignum faecicola</name>
    <dbReference type="NCBI Taxonomy" id="2358141"/>
    <lineage>
        <taxon>Bacteria</taxon>
        <taxon>Bacillati</taxon>
        <taxon>Bacillota</taxon>
        <taxon>Clostridia</taxon>
        <taxon>Lachnospirales</taxon>
        <taxon>Anaerotignaceae</taxon>
        <taxon>Anaerotignum</taxon>
    </lineage>
</organism>
<dbReference type="GO" id="GO:0006284">
    <property type="term" value="P:base-excision repair"/>
    <property type="evidence" value="ECO:0007669"/>
    <property type="project" value="UniProtKB-UniRule"/>
</dbReference>
<evidence type="ECO:0000313" key="17">
    <source>
        <dbReference type="Proteomes" id="UP000287361"/>
    </source>
</evidence>
<keyword evidence="17" id="KW-1185">Reference proteome</keyword>
<dbReference type="Pfam" id="PF00633">
    <property type="entry name" value="HHH"/>
    <property type="match status" value="1"/>
</dbReference>
<dbReference type="Pfam" id="PF14815">
    <property type="entry name" value="NUDIX_4"/>
    <property type="match status" value="1"/>
</dbReference>
<evidence type="ECO:0000256" key="13">
    <source>
        <dbReference type="ARBA" id="ARBA00023295"/>
    </source>
</evidence>
<evidence type="ECO:0000256" key="1">
    <source>
        <dbReference type="ARBA" id="ARBA00000843"/>
    </source>
</evidence>
<dbReference type="InterPro" id="IPR003265">
    <property type="entry name" value="HhH-GPD_domain"/>
</dbReference>
<dbReference type="GO" id="GO:0046872">
    <property type="term" value="F:metal ion binding"/>
    <property type="evidence" value="ECO:0007669"/>
    <property type="project" value="UniProtKB-UniRule"/>
</dbReference>
<evidence type="ECO:0000256" key="11">
    <source>
        <dbReference type="ARBA" id="ARBA00023014"/>
    </source>
</evidence>
<keyword evidence="7" id="KW-0479">Metal-binding</keyword>
<dbReference type="EMBL" id="BHVZ01000004">
    <property type="protein sequence ID" value="GCB29823.1"/>
    <property type="molecule type" value="Genomic_DNA"/>
</dbReference>
<comment type="cofactor">
    <cofactor evidence="14">
        <name>[4Fe-4S] cluster</name>
        <dbReference type="ChEBI" id="CHEBI:49883"/>
    </cofactor>
    <text evidence="14">Binds 1 [4Fe-4S] cluster.</text>
</comment>
<dbReference type="Gene3D" id="3.90.79.10">
    <property type="entry name" value="Nucleoside Triphosphate Pyrophosphohydrolase"/>
    <property type="match status" value="1"/>
</dbReference>
<gene>
    <name evidence="16" type="primary">mutY</name>
    <name evidence="16" type="ORF">KGMB03357_14840</name>
</gene>
<feature type="domain" description="HhH-GPD" evidence="15">
    <location>
        <begin position="39"/>
        <end position="190"/>
    </location>
</feature>
<dbReference type="InterPro" id="IPR015797">
    <property type="entry name" value="NUDIX_hydrolase-like_dom_sf"/>
</dbReference>
<keyword evidence="9" id="KW-0378">Hydrolase</keyword>
<name>A0A401LE69_9FIRM</name>
<comment type="similarity">
    <text evidence="3 14">Belongs to the Nth/MutY family.</text>
</comment>
<reference evidence="16 17" key="1">
    <citation type="submission" date="2018-10" db="EMBL/GenBank/DDBJ databases">
        <title>Draft Genome Sequence of Anaerotignum sp. KCTC 15736.</title>
        <authorList>
            <person name="Choi S.H."/>
            <person name="Kim J.S."/>
            <person name="Kang S.W."/>
            <person name="Lee J.S."/>
            <person name="Park S.H."/>
        </authorList>
    </citation>
    <scope>NUCLEOTIDE SEQUENCE [LARGE SCALE GENOMIC DNA]</scope>
    <source>
        <strain evidence="16 17">KCTC 15736</strain>
    </source>
</reference>
<dbReference type="Proteomes" id="UP000287361">
    <property type="component" value="Unassembled WGS sequence"/>
</dbReference>
<evidence type="ECO:0000256" key="2">
    <source>
        <dbReference type="ARBA" id="ARBA00002933"/>
    </source>
</evidence>
<accession>A0A401LE69</accession>
<dbReference type="PANTHER" id="PTHR42944:SF1">
    <property type="entry name" value="ADENINE DNA GLYCOSYLASE"/>
    <property type="match status" value="1"/>
</dbReference>
<dbReference type="GO" id="GO:0032357">
    <property type="term" value="F:oxidized purine DNA binding"/>
    <property type="evidence" value="ECO:0007669"/>
    <property type="project" value="TreeGrafter"/>
</dbReference>
<dbReference type="OrthoDB" id="9802365at2"/>
<dbReference type="InterPro" id="IPR011257">
    <property type="entry name" value="DNA_glycosylase"/>
</dbReference>
<comment type="caution">
    <text evidence="16">The sequence shown here is derived from an EMBL/GenBank/DDBJ whole genome shotgun (WGS) entry which is preliminary data.</text>
</comment>
<dbReference type="GO" id="GO:0035485">
    <property type="term" value="F:adenine/guanine mispair binding"/>
    <property type="evidence" value="ECO:0007669"/>
    <property type="project" value="TreeGrafter"/>
</dbReference>
<comment type="function">
    <text evidence="2">Adenine glycosylase active on G-A mispairs. MutY also corrects error-prone DNA synthesis past GO lesions which are due to the oxidatively damaged form of guanine: 7,8-dihydro-8-oxoguanine (8-oxo-dGTP).</text>
</comment>
<dbReference type="PANTHER" id="PTHR42944">
    <property type="entry name" value="ADENINE DNA GLYCOSYLASE"/>
    <property type="match status" value="1"/>
</dbReference>
<dbReference type="Gene3D" id="1.10.1670.10">
    <property type="entry name" value="Helix-hairpin-Helix base-excision DNA repair enzymes (C-terminal)"/>
    <property type="match status" value="1"/>
</dbReference>
<dbReference type="GO" id="GO:0051539">
    <property type="term" value="F:4 iron, 4 sulfur cluster binding"/>
    <property type="evidence" value="ECO:0007669"/>
    <property type="project" value="UniProtKB-UniRule"/>
</dbReference>
<dbReference type="Gene3D" id="1.10.340.30">
    <property type="entry name" value="Hypothetical protein, domain 2"/>
    <property type="match status" value="1"/>
</dbReference>
<keyword evidence="11" id="KW-0411">Iron-sulfur</keyword>
<evidence type="ECO:0000259" key="15">
    <source>
        <dbReference type="SMART" id="SM00478"/>
    </source>
</evidence>
<proteinExistence type="inferred from homology"/>
<evidence type="ECO:0000256" key="9">
    <source>
        <dbReference type="ARBA" id="ARBA00022801"/>
    </source>
</evidence>
<dbReference type="NCBIfam" id="TIGR01084">
    <property type="entry name" value="mutY"/>
    <property type="match status" value="1"/>
</dbReference>
<dbReference type="InterPro" id="IPR023170">
    <property type="entry name" value="HhH_base_excis_C"/>
</dbReference>
<dbReference type="InterPro" id="IPR029119">
    <property type="entry name" value="MutY_C"/>
</dbReference>
<dbReference type="AlphaFoldDB" id="A0A401LE69"/>
<keyword evidence="6" id="KW-0004">4Fe-4S</keyword>
<dbReference type="Pfam" id="PF00730">
    <property type="entry name" value="HhH-GPD"/>
    <property type="match status" value="1"/>
</dbReference>
<dbReference type="GO" id="GO:0034039">
    <property type="term" value="F:8-oxo-7,8-dihydroguanine DNA N-glycosylase activity"/>
    <property type="evidence" value="ECO:0007669"/>
    <property type="project" value="TreeGrafter"/>
</dbReference>
<evidence type="ECO:0000256" key="6">
    <source>
        <dbReference type="ARBA" id="ARBA00022485"/>
    </source>
</evidence>
<keyword evidence="12" id="KW-0234">DNA repair</keyword>
<dbReference type="EC" id="3.2.2.31" evidence="4 14"/>
<evidence type="ECO:0000256" key="4">
    <source>
        <dbReference type="ARBA" id="ARBA00012045"/>
    </source>
</evidence>
<dbReference type="CDD" id="cd03431">
    <property type="entry name" value="NUDIX_DNA_Glycosylase_C-MutY"/>
    <property type="match status" value="1"/>
</dbReference>
<dbReference type="SMART" id="SM00478">
    <property type="entry name" value="ENDO3c"/>
    <property type="match status" value="1"/>
</dbReference>
<keyword evidence="8 14" id="KW-0227">DNA damage</keyword>
<dbReference type="CDD" id="cd00056">
    <property type="entry name" value="ENDO3c"/>
    <property type="match status" value="1"/>
</dbReference>
<sequence length="347" mass="39247">MKDLKEIVEPLIQWFRENKRDLPWRQTKDPYAVWVSEIMLQQTRVEAVKPYYIRFLQTLPTVKDLANADEEVILKLWEGLGYYSRVRNMQKAAMQIMEDFGGVFPANQKDLLSLKGIGSYTAGAVGSIAFGLPIPAVDGNVLRVMSRITADASDISLQITKKKWESRLAEIMPQECAGDLNQALMELGATVCLPNGAPKCGVCPVRASCMAYCKNQTAVYPVKAEKKPRTLEYLNVFFCVDGEKIAIGKRPKNGLLSGLWELPNGQRDIAPPVMLQEMGILEAELLPMKGQKHIFTHVEWHMDCYFVRVTKKTESDLLWLTREEAEAQYALPSAFKKIWAEGLKQMK</sequence>
<evidence type="ECO:0000256" key="14">
    <source>
        <dbReference type="RuleBase" id="RU365096"/>
    </source>
</evidence>
<protein>
    <recommendedName>
        <fullName evidence="5 14">Adenine DNA glycosylase</fullName>
        <ecNumber evidence="4 14">3.2.2.31</ecNumber>
    </recommendedName>
</protein>